<evidence type="ECO:0000313" key="3">
    <source>
        <dbReference type="EMBL" id="KAL0346507.1"/>
    </source>
</evidence>
<accession>A0AAW2NSI4</accession>
<feature type="non-terminal residue" evidence="3">
    <location>
        <position position="1"/>
    </location>
</feature>
<feature type="domain" description="Very-long-chain aldehyde decarbonylase CER1-like C-terminal" evidence="2">
    <location>
        <begin position="53"/>
        <end position="197"/>
    </location>
</feature>
<gene>
    <name evidence="3" type="ORF">Scaly_1666700</name>
</gene>
<dbReference type="AlphaFoldDB" id="A0AAW2NSI4"/>
<dbReference type="InterPro" id="IPR021940">
    <property type="entry name" value="CER1-like_C"/>
</dbReference>
<comment type="subcellular location">
    <subcellularLocation>
        <location evidence="1">Membrane</location>
        <topology evidence="1">Multi-pass membrane protein</topology>
    </subcellularLocation>
</comment>
<dbReference type="Pfam" id="PF12076">
    <property type="entry name" value="CER1-like_C"/>
    <property type="match status" value="1"/>
</dbReference>
<reference evidence="3" key="2">
    <citation type="journal article" date="2024" name="Plant">
        <title>Genomic evolution and insights into agronomic trait innovations of Sesamum species.</title>
        <authorList>
            <person name="Miao H."/>
            <person name="Wang L."/>
            <person name="Qu L."/>
            <person name="Liu H."/>
            <person name="Sun Y."/>
            <person name="Le M."/>
            <person name="Wang Q."/>
            <person name="Wei S."/>
            <person name="Zheng Y."/>
            <person name="Lin W."/>
            <person name="Duan Y."/>
            <person name="Cao H."/>
            <person name="Xiong S."/>
            <person name="Wang X."/>
            <person name="Wei L."/>
            <person name="Li C."/>
            <person name="Ma Q."/>
            <person name="Ju M."/>
            <person name="Zhao R."/>
            <person name="Li G."/>
            <person name="Mu C."/>
            <person name="Tian Q."/>
            <person name="Mei H."/>
            <person name="Zhang T."/>
            <person name="Gao T."/>
            <person name="Zhang H."/>
        </authorList>
    </citation>
    <scope>NUCLEOTIDE SEQUENCE</scope>
    <source>
        <strain evidence="3">KEN8</strain>
    </source>
</reference>
<dbReference type="EMBL" id="JACGWM010000010">
    <property type="protein sequence ID" value="KAL0346507.1"/>
    <property type="molecule type" value="Genomic_DNA"/>
</dbReference>
<name>A0AAW2NSI4_9LAMI</name>
<evidence type="ECO:0000259" key="2">
    <source>
        <dbReference type="Pfam" id="PF12076"/>
    </source>
</evidence>
<dbReference type="GO" id="GO:0016020">
    <property type="term" value="C:membrane"/>
    <property type="evidence" value="ECO:0007669"/>
    <property type="project" value="UniProtKB-SubCell"/>
</dbReference>
<reference evidence="3" key="1">
    <citation type="submission" date="2020-06" db="EMBL/GenBank/DDBJ databases">
        <authorList>
            <person name="Li T."/>
            <person name="Hu X."/>
            <person name="Zhang T."/>
            <person name="Song X."/>
            <person name="Zhang H."/>
            <person name="Dai N."/>
            <person name="Sheng W."/>
            <person name="Hou X."/>
            <person name="Wei L."/>
        </authorList>
    </citation>
    <scope>NUCLEOTIDE SEQUENCE</scope>
    <source>
        <strain evidence="3">KEN8</strain>
        <tissue evidence="3">Leaf</tissue>
    </source>
</reference>
<proteinExistence type="predicted"/>
<comment type="caution">
    <text evidence="3">The sequence shown here is derived from an EMBL/GenBank/DDBJ whole genome shotgun (WGS) entry which is preliminary data.</text>
</comment>
<protein>
    <submittedName>
        <fullName evidence="3">Very-long-chain aldehyde decarbonylase GL1-5</fullName>
    </submittedName>
</protein>
<evidence type="ECO:0000256" key="1">
    <source>
        <dbReference type="ARBA" id="ARBA00004141"/>
    </source>
</evidence>
<organism evidence="3">
    <name type="scientific">Sesamum calycinum</name>
    <dbReference type="NCBI Taxonomy" id="2727403"/>
    <lineage>
        <taxon>Eukaryota</taxon>
        <taxon>Viridiplantae</taxon>
        <taxon>Streptophyta</taxon>
        <taxon>Embryophyta</taxon>
        <taxon>Tracheophyta</taxon>
        <taxon>Spermatophyta</taxon>
        <taxon>Magnoliopsida</taxon>
        <taxon>eudicotyledons</taxon>
        <taxon>Gunneridae</taxon>
        <taxon>Pentapetalae</taxon>
        <taxon>asterids</taxon>
        <taxon>lamiids</taxon>
        <taxon>Lamiales</taxon>
        <taxon>Pedaliaceae</taxon>
        <taxon>Sesamum</taxon>
    </lineage>
</organism>
<sequence length="207" mass="23348">LGNHGSVVERLNLENPSPTGIPDFLHKCIVDSKVCQDAQLFVFVDLAFYVLAPCNTKGYTTCEEEYEKLKANFSNEAGNNLVLSKHSAPKTWLVGDDLSEDEQIKASKGTTFIPFSHFPPKKTRKDCVYLSTPAMLAPKHLENVDSCENWLPRRVMSAWRIAGILHAMEEWNVHECGNMMFDIEKIWQASLAHGFRPLTNVTEPKPN</sequence>